<dbReference type="InterPro" id="IPR003399">
    <property type="entry name" value="Mce/MlaD"/>
</dbReference>
<evidence type="ECO:0000313" key="9">
    <source>
        <dbReference type="EMBL" id="VEJ17217.1"/>
    </source>
</evidence>
<proteinExistence type="predicted"/>
<evidence type="ECO:0000256" key="2">
    <source>
        <dbReference type="ARBA" id="ARBA00022475"/>
    </source>
</evidence>
<accession>A0A3S4ZVX1</accession>
<evidence type="ECO:0000259" key="8">
    <source>
        <dbReference type="Pfam" id="PF02470"/>
    </source>
</evidence>
<feature type="transmembrane region" description="Helical" evidence="7">
    <location>
        <begin position="21"/>
        <end position="41"/>
    </location>
</feature>
<evidence type="ECO:0000256" key="5">
    <source>
        <dbReference type="ARBA" id="ARBA00022989"/>
    </source>
</evidence>
<dbReference type="GO" id="GO:0005886">
    <property type="term" value="C:plasma membrane"/>
    <property type="evidence" value="ECO:0007669"/>
    <property type="project" value="UniProtKB-SubCell"/>
</dbReference>
<organism evidence="9 10">
    <name type="scientific">Actinobacillus pleuropneumoniae</name>
    <name type="common">Haemophilus pleuropneumoniae</name>
    <dbReference type="NCBI Taxonomy" id="715"/>
    <lineage>
        <taxon>Bacteria</taxon>
        <taxon>Pseudomonadati</taxon>
        <taxon>Pseudomonadota</taxon>
        <taxon>Gammaproteobacteria</taxon>
        <taxon>Pasteurellales</taxon>
        <taxon>Pasteurellaceae</taxon>
        <taxon>Actinobacillus</taxon>
    </lineage>
</organism>
<evidence type="ECO:0000256" key="3">
    <source>
        <dbReference type="ARBA" id="ARBA00022519"/>
    </source>
</evidence>
<dbReference type="PANTHER" id="PTHR30462">
    <property type="entry name" value="INTERMEMBRANE TRANSPORT PROTEIN PQIB-RELATED"/>
    <property type="match status" value="1"/>
</dbReference>
<feature type="domain" description="Mce/MlaD" evidence="8">
    <location>
        <begin position="533"/>
        <end position="593"/>
    </location>
</feature>
<feature type="domain" description="Mce/MlaD" evidence="8">
    <location>
        <begin position="759"/>
        <end position="820"/>
    </location>
</feature>
<dbReference type="Proteomes" id="UP000275510">
    <property type="component" value="Chromosome"/>
</dbReference>
<feature type="domain" description="Mce/MlaD" evidence="8">
    <location>
        <begin position="46"/>
        <end position="136"/>
    </location>
</feature>
<keyword evidence="3" id="KW-0997">Cell inner membrane</keyword>
<evidence type="ECO:0000256" key="4">
    <source>
        <dbReference type="ARBA" id="ARBA00022692"/>
    </source>
</evidence>
<comment type="subcellular location">
    <subcellularLocation>
        <location evidence="1">Cell inner membrane</location>
    </subcellularLocation>
</comment>
<gene>
    <name evidence="9" type="ORF">NCTC10976_01327</name>
</gene>
<keyword evidence="6 7" id="KW-0472">Membrane</keyword>
<feature type="domain" description="Mce/MlaD" evidence="8">
    <location>
        <begin position="164"/>
        <end position="219"/>
    </location>
</feature>
<evidence type="ECO:0000256" key="1">
    <source>
        <dbReference type="ARBA" id="ARBA00004533"/>
    </source>
</evidence>
<name>A0A3S4ZVX1_ACTPL</name>
<evidence type="ECO:0000256" key="6">
    <source>
        <dbReference type="ARBA" id="ARBA00023136"/>
    </source>
</evidence>
<dbReference type="EMBL" id="LR134515">
    <property type="protein sequence ID" value="VEJ17217.1"/>
    <property type="molecule type" value="Genomic_DNA"/>
</dbReference>
<dbReference type="AlphaFoldDB" id="A0A3S4ZVX1"/>
<dbReference type="RefSeq" id="WP_005601733.1">
    <property type="nucleotide sequence ID" value="NZ_CP079921.1"/>
</dbReference>
<keyword evidence="5 7" id="KW-1133">Transmembrane helix</keyword>
<dbReference type="Pfam" id="PF02470">
    <property type="entry name" value="MlaD"/>
    <property type="match status" value="5"/>
</dbReference>
<sequence>MTDNISQPVEAKVRQPRKISPFWLLPIVAFVIGGLLFFQILKEQGEMITIRFNEGDGITAGKTVIRYQGLQIGQVKKVYFVEDLKKVEVQAEVNPEAKAVLREQTKFWLVKPSASIAGVSGLDALVSGNYITLLPGEGKTANEFIAEEEPPTVSVTDGDLLIRLISDDLGSITVGASVYFRKVPVGSIADYRFTADQKKVEIDVVIDKKYANLVKQDSHFWNISGINANIGLSGVSVNVDSIASVVQGAVAFDSPEESVVADQGQKFTLYESLKSAQRGKPINITLPIMPNLKVNETPVFYQNIQVGVLSSLALSAPAEEKEVKTENKPLAKGMIRGTLLIDPNHVNLFNSGTKILLKEPKFALNKEQLSKVGELLRGIYFDIDAGKGEPKLDFEVQKEADYLLSRPNLLALTFSAPQSYSVDQGQGIYYNDVQIGELLKRTLTLEGVTFQGIIYPPYRHLVAGNSKFVAISNLDVSVGLDGMRVQAGSPSDWLKGGIRLLTNKAQGEAKKQYPLYKDVESAEAGIIDDEKKMTLTLSANDLSGIDKGSVVLYRNFQIGEVLKVRPQKNKFDVDLFVEPAYRHLLSDKSRFWIEPAVSAELSMKGLNVQAAPLMRTLKGAISFDNGGTKGDKTLYASQAKATSGNTRITLIAKDASKLSKGMDIKYMGLTIGQIESLELQNAKKQIKATAYIDSQYYALVAKEGSRFSAISPEITTSGVKNIDAALQNYINVDAGSGNRKTQFSLSDTDTNKTIYANGFPVIVETSDARGIEVDAPVLYRGMQVGIVKRLNLSELGDRVMIHLSIESKYQHLVRNNTEFWAASGYTMDISLQGVSMNSGTMSQLLKGGIEFSTPSGRVVQPQAKPNRHFLLQRKIPQEAPEWDQGIAE</sequence>
<feature type="domain" description="Mce/MlaD" evidence="8">
    <location>
        <begin position="646"/>
        <end position="735"/>
    </location>
</feature>
<evidence type="ECO:0000313" key="10">
    <source>
        <dbReference type="Proteomes" id="UP000275510"/>
    </source>
</evidence>
<keyword evidence="2" id="KW-1003">Cell membrane</keyword>
<evidence type="ECO:0000256" key="7">
    <source>
        <dbReference type="SAM" id="Phobius"/>
    </source>
</evidence>
<protein>
    <submittedName>
        <fullName evidence="9">Paraquat-inducible protein B</fullName>
    </submittedName>
</protein>
<dbReference type="PANTHER" id="PTHR30462:SF0">
    <property type="entry name" value="INTERMEMBRANE TRANSPORT PROTEIN YEBT"/>
    <property type="match status" value="1"/>
</dbReference>
<dbReference type="InterPro" id="IPR051800">
    <property type="entry name" value="PqiA-PqiB_transport"/>
</dbReference>
<reference evidence="9 10" key="1">
    <citation type="submission" date="2018-12" db="EMBL/GenBank/DDBJ databases">
        <authorList>
            <consortium name="Pathogen Informatics"/>
        </authorList>
    </citation>
    <scope>NUCLEOTIDE SEQUENCE [LARGE SCALE GENOMIC DNA]</scope>
    <source>
        <strain evidence="9 10">NCTC10976</strain>
    </source>
</reference>
<keyword evidence="4 7" id="KW-0812">Transmembrane</keyword>